<protein>
    <submittedName>
        <fullName evidence="4">Glutaredoxin</fullName>
    </submittedName>
</protein>
<name>A0A2P5HJX2_DIAHE</name>
<comment type="caution">
    <text evidence="4">The sequence shown here is derived from an EMBL/GenBank/DDBJ whole genome shotgun (WGS) entry which is preliminary data.</text>
</comment>
<dbReference type="AlphaFoldDB" id="A0A2P5HJX2"/>
<evidence type="ECO:0000313" key="4">
    <source>
        <dbReference type="EMBL" id="POS70555.1"/>
    </source>
</evidence>
<dbReference type="InterPro" id="IPR011899">
    <property type="entry name" value="Glutaredoxin_euk/vir"/>
</dbReference>
<dbReference type="InParanoid" id="A0A2P5HJX2"/>
<dbReference type="SUPFAM" id="SSF52833">
    <property type="entry name" value="Thioredoxin-like"/>
    <property type="match status" value="1"/>
</dbReference>
<dbReference type="PANTHER" id="PTHR45694">
    <property type="entry name" value="GLUTAREDOXIN 2"/>
    <property type="match status" value="1"/>
</dbReference>
<keyword evidence="5" id="KW-1185">Reference proteome</keyword>
<dbReference type="EMBL" id="MAVT02001586">
    <property type="protein sequence ID" value="POS70555.1"/>
    <property type="molecule type" value="Genomic_DNA"/>
</dbReference>
<sequence length="256" mass="28046">MPSARRMRLLLVGVIAIVVMTLVYTSQLRQSQSPDARTFGDFYDRTKSELERARGGQKKQQSVLDSKAGSDKDEDAQLAKQMSDRLKAAEQKAKDSANAKAPRPDAPDKVIGVGNSAAGQDTSKDKAGNQLTEKETDEDHEVETTINDILKRSPVIIFSKTYCQFSMKAKALLLNKYSITPEPYVVELDVHPLGRQIQDRLAKMTGRKTVPNVMINGKSVGGADDIAELDKGGELVDKIRSLGSVGGKDIEVKERN</sequence>
<dbReference type="OrthoDB" id="423313at2759"/>
<dbReference type="Proteomes" id="UP000094444">
    <property type="component" value="Unassembled WGS sequence"/>
</dbReference>
<feature type="region of interest" description="Disordered" evidence="2">
    <location>
        <begin position="49"/>
        <end position="140"/>
    </location>
</feature>
<feature type="domain" description="Glutaredoxin" evidence="3">
    <location>
        <begin position="155"/>
        <end position="220"/>
    </location>
</feature>
<dbReference type="InterPro" id="IPR002109">
    <property type="entry name" value="Glutaredoxin"/>
</dbReference>
<organism evidence="4 5">
    <name type="scientific">Diaporthe helianthi</name>
    <dbReference type="NCBI Taxonomy" id="158607"/>
    <lineage>
        <taxon>Eukaryota</taxon>
        <taxon>Fungi</taxon>
        <taxon>Dikarya</taxon>
        <taxon>Ascomycota</taxon>
        <taxon>Pezizomycotina</taxon>
        <taxon>Sordariomycetes</taxon>
        <taxon>Sordariomycetidae</taxon>
        <taxon>Diaporthales</taxon>
        <taxon>Diaporthaceae</taxon>
        <taxon>Diaporthe</taxon>
    </lineage>
</organism>
<dbReference type="Pfam" id="PF00462">
    <property type="entry name" value="Glutaredoxin"/>
    <property type="match status" value="1"/>
</dbReference>
<dbReference type="GO" id="GO:0005796">
    <property type="term" value="C:Golgi lumen"/>
    <property type="evidence" value="ECO:0007669"/>
    <property type="project" value="TreeGrafter"/>
</dbReference>
<dbReference type="GO" id="GO:0034599">
    <property type="term" value="P:cellular response to oxidative stress"/>
    <property type="evidence" value="ECO:0007669"/>
    <property type="project" value="TreeGrafter"/>
</dbReference>
<dbReference type="InterPro" id="IPR014025">
    <property type="entry name" value="Glutaredoxin_subgr"/>
</dbReference>
<accession>A0A2P5HJX2</accession>
<dbReference type="GO" id="GO:0005801">
    <property type="term" value="C:cis-Golgi network"/>
    <property type="evidence" value="ECO:0007669"/>
    <property type="project" value="UniProtKB-ARBA"/>
</dbReference>
<dbReference type="FunFam" id="3.40.30.10:FF:000093">
    <property type="entry name" value="Glutaredoxin 2"/>
    <property type="match status" value="1"/>
</dbReference>
<proteinExistence type="inferred from homology"/>
<evidence type="ECO:0000256" key="1">
    <source>
        <dbReference type="ARBA" id="ARBA00009630"/>
    </source>
</evidence>
<evidence type="ECO:0000256" key="2">
    <source>
        <dbReference type="SAM" id="MobiDB-lite"/>
    </source>
</evidence>
<dbReference type="STRING" id="158607.A0A2P5HJX2"/>
<dbReference type="InterPro" id="IPR036249">
    <property type="entry name" value="Thioredoxin-like_sf"/>
</dbReference>
<dbReference type="GO" id="GO:0000324">
    <property type="term" value="C:fungal-type vacuole"/>
    <property type="evidence" value="ECO:0007669"/>
    <property type="project" value="TreeGrafter"/>
</dbReference>
<dbReference type="PROSITE" id="PS51354">
    <property type="entry name" value="GLUTAREDOXIN_2"/>
    <property type="match status" value="1"/>
</dbReference>
<feature type="compositionally biased region" description="Basic and acidic residues" evidence="2">
    <location>
        <begin position="68"/>
        <end position="108"/>
    </location>
</feature>
<dbReference type="CDD" id="cd03419">
    <property type="entry name" value="GRX_GRXh_1_2_like"/>
    <property type="match status" value="1"/>
</dbReference>
<dbReference type="Gene3D" id="3.40.30.10">
    <property type="entry name" value="Glutaredoxin"/>
    <property type="match status" value="1"/>
</dbReference>
<comment type="similarity">
    <text evidence="1">Belongs to the glutaredoxin family. Monothiol subfamily.</text>
</comment>
<evidence type="ECO:0000259" key="3">
    <source>
        <dbReference type="Pfam" id="PF00462"/>
    </source>
</evidence>
<dbReference type="GO" id="GO:0004362">
    <property type="term" value="F:glutathione-disulfide reductase (NADPH) activity"/>
    <property type="evidence" value="ECO:0007669"/>
    <property type="project" value="UniProtKB-ARBA"/>
</dbReference>
<dbReference type="PANTHER" id="PTHR45694:SF5">
    <property type="entry name" value="GLUTAREDOXIN 2"/>
    <property type="match status" value="1"/>
</dbReference>
<dbReference type="NCBIfam" id="TIGR02180">
    <property type="entry name" value="GRX_euk"/>
    <property type="match status" value="1"/>
</dbReference>
<dbReference type="PRINTS" id="PR00160">
    <property type="entry name" value="GLUTAREDOXIN"/>
</dbReference>
<gene>
    <name evidence="4" type="ORF">DHEL01_v211050</name>
</gene>
<dbReference type="FunCoup" id="A0A2P5HJX2">
    <property type="interactions" value="21"/>
</dbReference>
<reference evidence="4" key="1">
    <citation type="submission" date="2017-09" db="EMBL/GenBank/DDBJ databases">
        <title>Polyketide synthases of a Diaporthe helianthi virulent isolate.</title>
        <authorList>
            <person name="Baroncelli R."/>
        </authorList>
    </citation>
    <scope>NUCLEOTIDE SEQUENCE [LARGE SCALE GENOMIC DNA]</scope>
    <source>
        <strain evidence="4">7/96</strain>
    </source>
</reference>
<evidence type="ECO:0000313" key="5">
    <source>
        <dbReference type="Proteomes" id="UP000094444"/>
    </source>
</evidence>